<dbReference type="InterPro" id="IPR011049">
    <property type="entry name" value="Serralysin-like_metalloprot_C"/>
</dbReference>
<dbReference type="GO" id="GO:0020037">
    <property type="term" value="F:heme binding"/>
    <property type="evidence" value="ECO:0007669"/>
    <property type="project" value="InterPro"/>
</dbReference>
<keyword evidence="9" id="KW-0560">Oxidoreductase</keyword>
<dbReference type="EMBL" id="RRAZ01000049">
    <property type="protein sequence ID" value="RRH69047.1"/>
    <property type="molecule type" value="Genomic_DNA"/>
</dbReference>
<keyword evidence="10" id="KW-1185">Reference proteome</keyword>
<evidence type="ECO:0000256" key="8">
    <source>
        <dbReference type="SAM" id="MobiDB-lite"/>
    </source>
</evidence>
<gene>
    <name evidence="9" type="ORF">EG244_18860</name>
</gene>
<dbReference type="PANTHER" id="PTHR38340">
    <property type="entry name" value="S-LAYER PROTEIN"/>
    <property type="match status" value="1"/>
</dbReference>
<keyword evidence="6" id="KW-0843">Virulence</keyword>
<evidence type="ECO:0000256" key="4">
    <source>
        <dbReference type="ARBA" id="ARBA00022656"/>
    </source>
</evidence>
<dbReference type="GO" id="GO:0005509">
    <property type="term" value="F:calcium ion binding"/>
    <property type="evidence" value="ECO:0007669"/>
    <property type="project" value="InterPro"/>
</dbReference>
<dbReference type="InterPro" id="IPR037120">
    <property type="entry name" value="Haem_peroxidase_sf_animal"/>
</dbReference>
<dbReference type="Gene3D" id="2.60.40.2700">
    <property type="match status" value="1"/>
</dbReference>
<reference evidence="9 10" key="1">
    <citation type="submission" date="2018-11" db="EMBL/GenBank/DDBJ databases">
        <title>Gemmobacter sp. nov., YIM 102744-1 draft genome.</title>
        <authorList>
            <person name="Li G."/>
            <person name="Jiang Y."/>
        </authorList>
    </citation>
    <scope>NUCLEOTIDE SEQUENCE [LARGE SCALE GENOMIC DNA]</scope>
    <source>
        <strain evidence="9 10">YIM 102744-1</strain>
    </source>
</reference>
<evidence type="ECO:0000256" key="1">
    <source>
        <dbReference type="ARBA" id="ARBA00004370"/>
    </source>
</evidence>
<keyword evidence="7" id="KW-0472">Membrane</keyword>
<keyword evidence="5" id="KW-0677">Repeat</keyword>
<dbReference type="SUPFAM" id="SSF51120">
    <property type="entry name" value="beta-Roll"/>
    <property type="match status" value="6"/>
</dbReference>
<dbReference type="InterPro" id="IPR001343">
    <property type="entry name" value="Hemolysn_Ca-bd"/>
</dbReference>
<dbReference type="Proteomes" id="UP000282125">
    <property type="component" value="Unassembled WGS sequence"/>
</dbReference>
<protein>
    <submittedName>
        <fullName evidence="9">Heme peroxidase</fullName>
    </submittedName>
</protein>
<dbReference type="Gene3D" id="1.10.640.10">
    <property type="entry name" value="Haem peroxidase domain superfamily, animal type"/>
    <property type="match status" value="1"/>
</dbReference>
<accession>A0A3P3D3P1</accession>
<dbReference type="InterPro" id="IPR050557">
    <property type="entry name" value="RTX_toxin/Mannuronan_C5-epim"/>
</dbReference>
<dbReference type="InterPro" id="IPR003995">
    <property type="entry name" value="RTX_toxin_determinant-A"/>
</dbReference>
<dbReference type="InterPro" id="IPR018511">
    <property type="entry name" value="Hemolysin-typ_Ca-bd_CS"/>
</dbReference>
<name>A0A3P3D3P1_9RHOB</name>
<dbReference type="SUPFAM" id="SSF48113">
    <property type="entry name" value="Heme-dependent peroxidases"/>
    <property type="match status" value="1"/>
</dbReference>
<dbReference type="PRINTS" id="PR01488">
    <property type="entry name" value="RTXTOXINA"/>
</dbReference>
<keyword evidence="4" id="KW-0800">Toxin</keyword>
<dbReference type="PANTHER" id="PTHR38340:SF1">
    <property type="entry name" value="S-LAYER PROTEIN"/>
    <property type="match status" value="1"/>
</dbReference>
<evidence type="ECO:0000256" key="7">
    <source>
        <dbReference type="ARBA" id="ARBA00023136"/>
    </source>
</evidence>
<keyword evidence="9" id="KW-0575">Peroxidase</keyword>
<dbReference type="Pfam" id="PF03098">
    <property type="entry name" value="An_peroxidase"/>
    <property type="match status" value="2"/>
</dbReference>
<dbReference type="InterPro" id="IPR010255">
    <property type="entry name" value="Haem_peroxidase_sf"/>
</dbReference>
<evidence type="ECO:0000313" key="9">
    <source>
        <dbReference type="EMBL" id="RRH69047.1"/>
    </source>
</evidence>
<dbReference type="CDD" id="cd09821">
    <property type="entry name" value="An_peroxidase_bacterial_2"/>
    <property type="match status" value="1"/>
</dbReference>
<dbReference type="GO" id="GO:0005576">
    <property type="term" value="C:extracellular region"/>
    <property type="evidence" value="ECO:0007669"/>
    <property type="project" value="UniProtKB-SubCell"/>
</dbReference>
<evidence type="ECO:0000313" key="10">
    <source>
        <dbReference type="Proteomes" id="UP000282125"/>
    </source>
</evidence>
<proteinExistence type="predicted"/>
<comment type="subcellular location">
    <subcellularLocation>
        <location evidence="1">Membrane</location>
    </subcellularLocation>
    <subcellularLocation>
        <location evidence="2">Secreted</location>
    </subcellularLocation>
</comment>
<evidence type="ECO:0000256" key="6">
    <source>
        <dbReference type="ARBA" id="ARBA00023026"/>
    </source>
</evidence>
<dbReference type="InterPro" id="IPR019791">
    <property type="entry name" value="Haem_peroxidase_animal"/>
</dbReference>
<comment type="caution">
    <text evidence="9">The sequence shown here is derived from an EMBL/GenBank/DDBJ whole genome shotgun (WGS) entry which is preliminary data.</text>
</comment>
<dbReference type="PROSITE" id="PS50292">
    <property type="entry name" value="PEROXIDASE_3"/>
    <property type="match status" value="1"/>
</dbReference>
<feature type="region of interest" description="Disordered" evidence="8">
    <location>
        <begin position="1693"/>
        <end position="1713"/>
    </location>
</feature>
<evidence type="ECO:0000256" key="5">
    <source>
        <dbReference type="ARBA" id="ARBA00022737"/>
    </source>
</evidence>
<sequence length="2213" mass="230110">MRILARIASGSRSGLIVFRQLQGKAMVTLIRHDLDFILRQIRVAEAHAAGTPLSDLVESPLLPWGLRTVDGSFNNLVAGREQWGASHEPFVQLTRPYWRNEGDDQMSFGTPADQIVLGNNNYDPNATTSPGFAPGTVVDADPRLISNLIVDQTLNNPAAVTAGLRLAGMAEADIPAALAAVQTAQVIVNGTTPGTQARAIAEAQRDALIGSYGISMDGPTVLLSNASPDEGLSAPYNGWFTLFGQFFDHGLDLVKKGGNGSVYIPLQPDDPLYNPASPDTNFMVMTRATLGESATNVTTPWVDQNQTYTSHPSHQVFLRDYEAGPDGPLATGLLLDGARGMATWADVKTQARELLGIELTDLDVGAVPVLLTDPYGEFIRGPNGLPQILAAFDEAGMAIWVEGNLADPVNPSAIQLPVGTVLYGGNVIEAGETVSAARTGNAFLDDIAHAAVPVVAGGVLQPDDDATPGYSGGFTDRGAQTAYDNEMLDAHYITGDGRGNENIGLTALHYVFHAEHNRLVKEIRETVLATEDTAFIAEWQLADGSWDGERLFQAARFATEMQYQHLVFEEFARKVQPDIDIFVIEPDVELNPGIFAEFAHVVYRFGHSMLTERIDRIGADGSRDDMDLFDAFLNPLAFGSETVDHSAAAGVIVRGMTGQVGNEIDEFVTHVLRNQLVGIPLDLAALNIARGRDAGMPGLNDARAQFMEMAGGDTQLKPYESWVDFALNIRNPESVVNFIAAYGRHQLIEDETTVAGKRAAAMALVFGTAQSFWDGSAMRTINAPADRLDFLNARGSHAEERAGVDLIDLWVGGLAEKKMAFGGMLGSTFSFVFQMQLENLQHGDRLYYLSRLQGTNLLNEMENNSLASIVMRNTDLGETGFALPGDIFSTPDHVLYVDAAKQAAFGYADPTHDNPLLQAVSALVERGPNFIRYNGLDHTVIAGTEGNDTIIAGGGDDAIRGFGGDDNIEAGYGVDIVYGGDGDDVITNSGTDIGETDMIRGDGGNDVIHGGSGLALLFGGDGKDFLMVGPDGGEARGGNGDDFISGGSGVDALFGNAGDDWIEGGGLFDYIAGDHGDIFFNSTEIGHDVINGGRGDTDYDADSGDDIMIGGEGIQKFIGMWGFDWVSFKGQAVGAEADMNTPVFATLPLEVLRDRFSQVEALSGWKYDDVLRGDDRSADGGAVGLADPTPEGNFLYNELDLEGIARISGLDQLILPELMSMGQYWADGSGSQKMIFTGGNILLGGGGSDLIEGRGGNDVIDGDAWLNTRIAILGESGQQIATAESMMGPVTDNTGQTLHNGRPLSSLMLERVYNPGQLQIVREILWDDSGTDTALYWDDLANYELTQNADGSITVSHIDVPDGVINPATGRAFIDDGTDRLYNIEYLQFADQRINVGQFFNDPPVGLPLISDTTPTQNAALQVDLAGVSDADGISPGSVALQWQVLLAGNWSDIPGATGASFTPGIGQVNTQLRVVMRYTDGFGNPETVTSDPTGIVGVELIGTAMANVMDGTAGSDAIYGRGGNDTISGFGGDDVLNGEGGSDVLFGGAGNDTLDGGDGADVLSGGEGDDLLYGGAGIDLLQGDGGNDTLEGGGGADTLSGGEGDDLLYGGAGIDLLQGDGGNDTLEGGGGADTLSGGEGDDLLYGGAGIDLLQGDGGNDTLEGGGGADTLSGGEGDDLLYGGAGIDLLQGDGGNDTLEGGDSADTLSGGEGDDLLYGGAGVDLLQGDGGNDTLEGGAANDVVEGGAGDDLLIWRAGDGRDVMRGGSGTDTVRLYGDASNEAYHIWTVAAWRAFSGANNTAGGLDPDAEILITRNGTNFASIVAQLSGIEEIHIDGVGGNDTFTPHGDFSPTSLSHNTIRFTGSTGNDRVDMTQLLSAHRVVFDGKGGDDSIIGTLRPQDVYIDGDGVGTQGQAGDGQDVSAAEAEAEAAAEAGEAEATHTTNVLAGSAADDILSGSEAGDLISGGAGDDLIRGKGGDDVALGGAGSDTLLGDGGNDSLFGQDGDDYLFGNDGEDVLSGGAGDDHLFGGAGDDLFLAGVNDGNDVYFGDAGSDTLDMSAITAAIRVDLDLGTASSAQSGQDILRGIENVTTGQGNDLLIAGNGLNILTGGAGDDTFCFRSAAAADGDVITDFAPGDRIDLSGIDANAELAGRQSFTLVTGDALTGPGQLLVTQETRADGTYTVIAGSTEDAEPAFRIHLKGAHELTAGDFTL</sequence>
<dbReference type="GO" id="GO:0016020">
    <property type="term" value="C:membrane"/>
    <property type="evidence" value="ECO:0007669"/>
    <property type="project" value="UniProtKB-SubCell"/>
</dbReference>
<evidence type="ECO:0000256" key="2">
    <source>
        <dbReference type="ARBA" id="ARBA00004613"/>
    </source>
</evidence>
<dbReference type="Gene3D" id="2.150.10.10">
    <property type="entry name" value="Serralysin-like metalloprotease, C-terminal"/>
    <property type="match status" value="8"/>
</dbReference>
<dbReference type="GO" id="GO:0004601">
    <property type="term" value="F:peroxidase activity"/>
    <property type="evidence" value="ECO:0007669"/>
    <property type="project" value="UniProtKB-KW"/>
</dbReference>
<organism evidence="9 10">
    <name type="scientific">Falsigemmobacter faecalis</name>
    <dbReference type="NCBI Taxonomy" id="2488730"/>
    <lineage>
        <taxon>Bacteria</taxon>
        <taxon>Pseudomonadati</taxon>
        <taxon>Pseudomonadota</taxon>
        <taxon>Alphaproteobacteria</taxon>
        <taxon>Rhodobacterales</taxon>
        <taxon>Paracoccaceae</taxon>
        <taxon>Falsigemmobacter</taxon>
    </lineage>
</organism>
<dbReference type="PROSITE" id="PS00330">
    <property type="entry name" value="HEMOLYSIN_CALCIUM"/>
    <property type="match status" value="13"/>
</dbReference>
<dbReference type="Pfam" id="PF00353">
    <property type="entry name" value="HemolysinCabind"/>
    <property type="match status" value="15"/>
</dbReference>
<dbReference type="GO" id="GO:0006979">
    <property type="term" value="P:response to oxidative stress"/>
    <property type="evidence" value="ECO:0007669"/>
    <property type="project" value="InterPro"/>
</dbReference>
<keyword evidence="3" id="KW-0964">Secreted</keyword>
<evidence type="ECO:0000256" key="3">
    <source>
        <dbReference type="ARBA" id="ARBA00022525"/>
    </source>
</evidence>
<dbReference type="GO" id="GO:0090729">
    <property type="term" value="F:toxin activity"/>
    <property type="evidence" value="ECO:0007669"/>
    <property type="project" value="UniProtKB-KW"/>
</dbReference>
<dbReference type="PRINTS" id="PR00313">
    <property type="entry name" value="CABNDNGRPT"/>
</dbReference>